<evidence type="ECO:0000256" key="1">
    <source>
        <dbReference type="SAM" id="Phobius"/>
    </source>
</evidence>
<keyword evidence="1" id="KW-1133">Transmembrane helix</keyword>
<protein>
    <submittedName>
        <fullName evidence="2">Uncharacterized protein</fullName>
    </submittedName>
</protein>
<sequence length="173" mass="20366">MYFSARSQSMLFQTESNSVTHARRLLIDRDAQRSSGVYLEKMIRLLVCLLMLAVVIAFFFPKRLYIHYDNPEFPVVVELSNYDQTKNKILLSDGVGMMVIKRPLVETIFSKDQNAMIHWSYASNQAWIGHLDIIGHSGQPYLPDVCRLDIYLDQQAHFIRYETKDFWFLNFCW</sequence>
<evidence type="ECO:0000313" key="3">
    <source>
        <dbReference type="Proteomes" id="UP000184600"/>
    </source>
</evidence>
<reference evidence="3" key="1">
    <citation type="submission" date="2016-12" db="EMBL/GenBank/DDBJ databases">
        <authorList>
            <person name="Rodrigo-Torres L."/>
            <person name="Arahal R.D."/>
            <person name="Lucena T."/>
        </authorList>
    </citation>
    <scope>NUCLEOTIDE SEQUENCE [LARGE SCALE GENOMIC DNA]</scope>
</reference>
<dbReference type="EMBL" id="FRFG01000028">
    <property type="protein sequence ID" value="SHO56742.1"/>
    <property type="molecule type" value="Genomic_DNA"/>
</dbReference>
<keyword evidence="1" id="KW-0812">Transmembrane</keyword>
<feature type="transmembrane region" description="Helical" evidence="1">
    <location>
        <begin position="42"/>
        <end position="60"/>
    </location>
</feature>
<gene>
    <name evidence="2" type="ORF">VQ7734_02511</name>
</gene>
<organism evidence="2 3">
    <name type="scientific">Vibrio quintilis</name>
    <dbReference type="NCBI Taxonomy" id="1117707"/>
    <lineage>
        <taxon>Bacteria</taxon>
        <taxon>Pseudomonadati</taxon>
        <taxon>Pseudomonadota</taxon>
        <taxon>Gammaproteobacteria</taxon>
        <taxon>Vibrionales</taxon>
        <taxon>Vibrionaceae</taxon>
        <taxon>Vibrio</taxon>
    </lineage>
</organism>
<proteinExistence type="predicted"/>
<accession>A0A1M7YVZ0</accession>
<dbReference type="Proteomes" id="UP000184600">
    <property type="component" value="Unassembled WGS sequence"/>
</dbReference>
<keyword evidence="1" id="KW-0472">Membrane</keyword>
<name>A0A1M7YVZ0_9VIBR</name>
<keyword evidence="3" id="KW-1185">Reference proteome</keyword>
<evidence type="ECO:0000313" key="2">
    <source>
        <dbReference type="EMBL" id="SHO56742.1"/>
    </source>
</evidence>
<dbReference type="AlphaFoldDB" id="A0A1M7YVZ0"/>